<gene>
    <name evidence="4" type="ORF">PK98_11270</name>
</gene>
<dbReference type="InterPro" id="IPR018712">
    <property type="entry name" value="Tle1-like_cat"/>
</dbReference>
<keyword evidence="2" id="KW-0812">Transmembrane</keyword>
<protein>
    <recommendedName>
        <fullName evidence="3">T6SS Phospholipase effector Tle1-like catalytic domain-containing protein</fullName>
    </recommendedName>
</protein>
<evidence type="ECO:0000256" key="2">
    <source>
        <dbReference type="SAM" id="Phobius"/>
    </source>
</evidence>
<accession>A0A0B2BXH8</accession>
<feature type="domain" description="T6SS Phospholipase effector Tle1-like catalytic" evidence="3">
    <location>
        <begin position="21"/>
        <end position="325"/>
    </location>
</feature>
<organism evidence="4 5">
    <name type="scientific">Croceibacterium mercuriale</name>
    <dbReference type="NCBI Taxonomy" id="1572751"/>
    <lineage>
        <taxon>Bacteria</taxon>
        <taxon>Pseudomonadati</taxon>
        <taxon>Pseudomonadota</taxon>
        <taxon>Alphaproteobacteria</taxon>
        <taxon>Sphingomonadales</taxon>
        <taxon>Erythrobacteraceae</taxon>
        <taxon>Croceibacterium</taxon>
    </lineage>
</organism>
<reference evidence="4 5" key="1">
    <citation type="submission" date="2014-11" db="EMBL/GenBank/DDBJ databases">
        <title>Draft genome sequence of Kirrobacter mercurialis.</title>
        <authorList>
            <person name="Coil D.A."/>
            <person name="Eisen J.A."/>
        </authorList>
    </citation>
    <scope>NUCLEOTIDE SEQUENCE [LARGE SCALE GENOMIC DNA]</scope>
    <source>
        <strain evidence="4 5">Coronado</strain>
    </source>
</reference>
<keyword evidence="2" id="KW-1133">Transmembrane helix</keyword>
<proteinExistence type="predicted"/>
<dbReference type="Pfam" id="PF09994">
    <property type="entry name" value="T6SS_Tle1-like_cat"/>
    <property type="match status" value="1"/>
</dbReference>
<evidence type="ECO:0000256" key="1">
    <source>
        <dbReference type="SAM" id="MobiDB-lite"/>
    </source>
</evidence>
<dbReference type="OrthoDB" id="4378831at2"/>
<dbReference type="Proteomes" id="UP000030988">
    <property type="component" value="Unassembled WGS sequence"/>
</dbReference>
<evidence type="ECO:0000313" key="4">
    <source>
        <dbReference type="EMBL" id="KHL24560.1"/>
    </source>
</evidence>
<feature type="transmembrane region" description="Helical" evidence="2">
    <location>
        <begin position="493"/>
        <end position="512"/>
    </location>
</feature>
<keyword evidence="5" id="KW-1185">Reference proteome</keyword>
<dbReference type="PANTHER" id="PTHR33840">
    <property type="match status" value="1"/>
</dbReference>
<evidence type="ECO:0000313" key="5">
    <source>
        <dbReference type="Proteomes" id="UP000030988"/>
    </source>
</evidence>
<feature type="region of interest" description="Disordered" evidence="1">
    <location>
        <begin position="436"/>
        <end position="455"/>
    </location>
</feature>
<sequence length="843" mass="92558">MAGPMEQDAAAGTTPGSPRGRAIVLFSDGTGNSSAKLFKTNVWRMYEAVDLGPAAPGKRKQIAFYDNGVGTSALRPLAMLAGIFGFGLRRNILEIYRYACRNYRAAAGQERGAEPLPGGDAIYGFGFSRGAFTMRLVIALIASQGLVAARDEADLARLSRDAYRTFRADFLPRKLQWPTRLYRTARAAVSRHWRRWRNQSVYDPAMNYRPDMPFVGVWDTVAAYGGPIVEITRGIDNWLYALSMPDYCLNPRVGCARHALAIDDARDAFHPLLWDEVNEDRLVAEGAVAPDRMRQVWFTGMHADVGGGYPDESLSFVSFLWMMEEANKAGLRTLEIITERFRALASSAGPLHDSRAGTGAYYRYQPRNIEAWLDGPGIRSIIADPDHRDAAGAQRGLLKRVRVHESVVARIADGTDRYAPINLPAQVILMPEGHGETVAQPDSESLHPPPASRQMPAPMVAPAIRRRLEQPDLGAARAAAMQAVWDKVWLRRVAYFLTLTATLLLVSMPLWVDHVVNPPVLADGRTWVGGIIRMLTLVTPGMAHGLIDTAADNAFWFLLLVAAIGLLMVWSGRLERRMRQQARVVWRAMLKVDGPGPERTDPSWMERLRTSGKYRGAFRLLKWHILPALTALALLVLLGWLLVGLSAQLLLPELERGEALCPRRSATQPLQVATLDLPTAVPCRSSGFVVRSQARYVVELDVTEPWSDGGVAATPLGLSAGDLGLAGYVGVPLRRVIGANYLQPIMAIRRGPGRLQLADRVHMEPLVLEQSVTRPNRWGGSFVAPRGGELMLFANEAVLPFGLPVDHFYAGRAHGNAGVARITIRLVNPAMPAPPEGRPGEGP</sequence>
<feature type="transmembrane region" description="Helical" evidence="2">
    <location>
        <begin position="554"/>
        <end position="571"/>
    </location>
</feature>
<dbReference type="AlphaFoldDB" id="A0A0B2BXH8"/>
<name>A0A0B2BXH8_9SPHN</name>
<evidence type="ECO:0000259" key="3">
    <source>
        <dbReference type="Pfam" id="PF09994"/>
    </source>
</evidence>
<dbReference type="STRING" id="1572751.PK98_11270"/>
<comment type="caution">
    <text evidence="4">The sequence shown here is derived from an EMBL/GenBank/DDBJ whole genome shotgun (WGS) entry which is preliminary data.</text>
</comment>
<dbReference type="PANTHER" id="PTHR33840:SF1">
    <property type="entry name" value="TLE1 PHOSPHOLIPASE DOMAIN-CONTAINING PROTEIN"/>
    <property type="match status" value="1"/>
</dbReference>
<dbReference type="RefSeq" id="WP_039097010.1">
    <property type="nucleotide sequence ID" value="NZ_JTDN01000002.1"/>
</dbReference>
<keyword evidence="2" id="KW-0472">Membrane</keyword>
<dbReference type="EMBL" id="JTDN01000002">
    <property type="protein sequence ID" value="KHL24560.1"/>
    <property type="molecule type" value="Genomic_DNA"/>
</dbReference>
<feature type="transmembrane region" description="Helical" evidence="2">
    <location>
        <begin position="623"/>
        <end position="643"/>
    </location>
</feature>